<keyword evidence="3 8" id="KW-0560">Oxidoreductase</keyword>
<keyword evidence="4 8" id="KW-0520">NAD</keyword>
<dbReference type="InterPro" id="IPR008927">
    <property type="entry name" value="6-PGluconate_DH-like_C_sf"/>
</dbReference>
<dbReference type="PRINTS" id="PR00077">
    <property type="entry name" value="GPDHDRGNASE"/>
</dbReference>
<reference evidence="13" key="1">
    <citation type="journal article" date="2019" name="Int. J. Syst. Evol. Microbiol.">
        <title>The Global Catalogue of Microorganisms (GCM) 10K type strain sequencing project: providing services to taxonomists for standard genome sequencing and annotation.</title>
        <authorList>
            <consortium name="The Broad Institute Genomics Platform"/>
            <consortium name="The Broad Institute Genome Sequencing Center for Infectious Disease"/>
            <person name="Wu L."/>
            <person name="Ma J."/>
        </authorList>
    </citation>
    <scope>NUCLEOTIDE SEQUENCE [LARGE SCALE GENOMIC DNA]</scope>
    <source>
        <strain evidence="13">CGMCC 1.15277</strain>
    </source>
</reference>
<dbReference type="PANTHER" id="PTHR11728">
    <property type="entry name" value="GLYCEROL-3-PHOSPHATE DEHYDROGENASE"/>
    <property type="match status" value="1"/>
</dbReference>
<evidence type="ECO:0000256" key="1">
    <source>
        <dbReference type="ARBA" id="ARBA00011009"/>
    </source>
</evidence>
<dbReference type="Gene3D" id="1.10.1040.10">
    <property type="entry name" value="N-(1-d-carboxylethyl)-l-norvaline Dehydrogenase, domain 2"/>
    <property type="match status" value="1"/>
</dbReference>
<dbReference type="InterPro" id="IPR011128">
    <property type="entry name" value="G3P_DH_NAD-dep_N"/>
</dbReference>
<keyword evidence="6" id="KW-0594">Phospholipid biosynthesis</keyword>
<proteinExistence type="inferred from homology"/>
<organism evidence="12 13">
    <name type="scientific">Luteococcus sanguinis</name>
    <dbReference type="NCBI Taxonomy" id="174038"/>
    <lineage>
        <taxon>Bacteria</taxon>
        <taxon>Bacillati</taxon>
        <taxon>Actinomycetota</taxon>
        <taxon>Actinomycetes</taxon>
        <taxon>Propionibacteriales</taxon>
        <taxon>Propionibacteriaceae</taxon>
        <taxon>Luteococcus</taxon>
    </lineage>
</organism>
<gene>
    <name evidence="12" type="ORF">ACFP57_03970</name>
</gene>
<keyword evidence="7" id="KW-1208">Phospholipid metabolism</keyword>
<comment type="catalytic activity">
    <reaction evidence="9">
        <text>sn-glycerol 3-phosphate + NADP(+) = dihydroxyacetone phosphate + NADPH + H(+)</text>
        <dbReference type="Rhea" id="RHEA:11096"/>
        <dbReference type="ChEBI" id="CHEBI:15378"/>
        <dbReference type="ChEBI" id="CHEBI:57597"/>
        <dbReference type="ChEBI" id="CHEBI:57642"/>
        <dbReference type="ChEBI" id="CHEBI:57783"/>
        <dbReference type="ChEBI" id="CHEBI:58349"/>
        <dbReference type="EC" id="1.1.1.94"/>
    </reaction>
</comment>
<dbReference type="InterPro" id="IPR006109">
    <property type="entry name" value="G3P_DH_NAD-dep_C"/>
</dbReference>
<evidence type="ECO:0000313" key="13">
    <source>
        <dbReference type="Proteomes" id="UP001596266"/>
    </source>
</evidence>
<keyword evidence="13" id="KW-1185">Reference proteome</keyword>
<dbReference type="PIRSF" id="PIRSF000114">
    <property type="entry name" value="Glycerol-3-P_dh"/>
    <property type="match status" value="1"/>
</dbReference>
<dbReference type="InterPro" id="IPR036291">
    <property type="entry name" value="NAD(P)-bd_dom_sf"/>
</dbReference>
<dbReference type="Pfam" id="PF01210">
    <property type="entry name" value="NAD_Gly3P_dh_N"/>
    <property type="match status" value="1"/>
</dbReference>
<evidence type="ECO:0000256" key="7">
    <source>
        <dbReference type="ARBA" id="ARBA00023264"/>
    </source>
</evidence>
<feature type="domain" description="Glycerol-3-phosphate dehydrogenase NAD-dependent N-terminal" evidence="10">
    <location>
        <begin position="3"/>
        <end position="167"/>
    </location>
</feature>
<sequence length="354" mass="37541">MTKIAVLGAGVMATALTVPLADNGHDVHLVGTHLDEAIIDSIAANHVHPVLEVEIPSNVIPHQLADAEAAFADAEVVMVGVNSFGIDWAGEQLARLLKPGQRVIVITKGMRADEDGTLHILPEVLQAAVGDLAGQVPWAAIVGPSIAGELAVRRDTCVNFASTDLENAEFLAKLFRTSYYHVWPATDFVGCEVGAATKNVYAFGMGFANGILEKMGPEASKKYVMYNYSAALFGQGSIELKDFIEMMGGDRATGDGLGGVGDMWVTSAGGRNVRAGGFVGQGVPFSEVRDVHMKGITLEGVAAIRVIGEALEKLTARGVVSAEKFPLCRFLYDIVAKDAPLEVPWDTFYGGIKN</sequence>
<name>A0ABW1X213_9ACTN</name>
<accession>A0ABW1X213</accession>
<feature type="domain" description="Glycerol-3-phosphate dehydrogenase NAD-dependent C-terminal" evidence="11">
    <location>
        <begin position="187"/>
        <end position="341"/>
    </location>
</feature>
<dbReference type="InterPro" id="IPR006168">
    <property type="entry name" value="G3P_DH_NAD-dep"/>
</dbReference>
<evidence type="ECO:0000313" key="12">
    <source>
        <dbReference type="EMBL" id="MFC6396147.1"/>
    </source>
</evidence>
<evidence type="ECO:0000256" key="3">
    <source>
        <dbReference type="ARBA" id="ARBA00023002"/>
    </source>
</evidence>
<evidence type="ECO:0000256" key="9">
    <source>
        <dbReference type="RuleBase" id="RU000439"/>
    </source>
</evidence>
<dbReference type="PANTHER" id="PTHR11728:SF1">
    <property type="entry name" value="GLYCEROL-3-PHOSPHATE DEHYDROGENASE [NAD(+)] 2, CHLOROPLASTIC"/>
    <property type="match status" value="1"/>
</dbReference>
<keyword evidence="5" id="KW-0443">Lipid metabolism</keyword>
<comment type="similarity">
    <text evidence="1 8">Belongs to the NAD-dependent glycerol-3-phosphate dehydrogenase family.</text>
</comment>
<dbReference type="RefSeq" id="WP_343885232.1">
    <property type="nucleotide sequence ID" value="NZ_BAAAKI010000004.1"/>
</dbReference>
<comment type="caution">
    <text evidence="12">The sequence shown here is derived from an EMBL/GenBank/DDBJ whole genome shotgun (WGS) entry which is preliminary data.</text>
</comment>
<dbReference type="EC" id="1.1.1.94" evidence="9"/>
<evidence type="ECO:0000256" key="8">
    <source>
        <dbReference type="RuleBase" id="RU000437"/>
    </source>
</evidence>
<evidence type="ECO:0000259" key="10">
    <source>
        <dbReference type="Pfam" id="PF01210"/>
    </source>
</evidence>
<dbReference type="SUPFAM" id="SSF51735">
    <property type="entry name" value="NAD(P)-binding Rossmann-fold domains"/>
    <property type="match status" value="1"/>
</dbReference>
<protein>
    <recommendedName>
        <fullName evidence="9">Glycerol-3-phosphate dehydrogenase</fullName>
        <ecNumber evidence="9">1.1.1.94</ecNumber>
    </recommendedName>
</protein>
<dbReference type="Gene3D" id="3.40.50.720">
    <property type="entry name" value="NAD(P)-binding Rossmann-like Domain"/>
    <property type="match status" value="1"/>
</dbReference>
<evidence type="ECO:0000256" key="2">
    <source>
        <dbReference type="ARBA" id="ARBA00022516"/>
    </source>
</evidence>
<dbReference type="Proteomes" id="UP001596266">
    <property type="component" value="Unassembled WGS sequence"/>
</dbReference>
<evidence type="ECO:0000256" key="4">
    <source>
        <dbReference type="ARBA" id="ARBA00023027"/>
    </source>
</evidence>
<dbReference type="InterPro" id="IPR013328">
    <property type="entry name" value="6PGD_dom2"/>
</dbReference>
<dbReference type="SUPFAM" id="SSF48179">
    <property type="entry name" value="6-phosphogluconate dehydrogenase C-terminal domain-like"/>
    <property type="match status" value="1"/>
</dbReference>
<dbReference type="EMBL" id="JBHSUA010000009">
    <property type="protein sequence ID" value="MFC6396147.1"/>
    <property type="molecule type" value="Genomic_DNA"/>
</dbReference>
<evidence type="ECO:0000256" key="5">
    <source>
        <dbReference type="ARBA" id="ARBA00023098"/>
    </source>
</evidence>
<keyword evidence="2" id="KW-0444">Lipid biosynthesis</keyword>
<evidence type="ECO:0000256" key="6">
    <source>
        <dbReference type="ARBA" id="ARBA00023209"/>
    </source>
</evidence>
<evidence type="ECO:0000259" key="11">
    <source>
        <dbReference type="Pfam" id="PF07479"/>
    </source>
</evidence>
<dbReference type="Pfam" id="PF07479">
    <property type="entry name" value="NAD_Gly3P_dh_C"/>
    <property type="match status" value="1"/>
</dbReference>